<evidence type="ECO:0000313" key="2">
    <source>
        <dbReference type="EMBL" id="TWW10171.1"/>
    </source>
</evidence>
<gene>
    <name evidence="2" type="ORF">LABALGLTS371_15800</name>
</gene>
<name>A0A5C6MBF3_9LACO</name>
<dbReference type="SUPFAM" id="SSF56747">
    <property type="entry name" value="Prim-pol domain"/>
    <property type="match status" value="1"/>
</dbReference>
<accession>A0A5C6MBF3</accession>
<evidence type="ECO:0000259" key="1">
    <source>
        <dbReference type="SMART" id="SM00943"/>
    </source>
</evidence>
<dbReference type="AlphaFoldDB" id="A0A5C6MBF3"/>
<feature type="domain" description="DNA primase/polymerase bifunctional N-terminal" evidence="1">
    <location>
        <begin position="6"/>
        <end position="142"/>
    </location>
</feature>
<sequence length="243" mass="28035">MRKIDALDALRKGYRITPVINKKPFLPFKTLEVDKHWVLRNWKNEYDVAVVCRGVDWFVVDFDNEEVFKKLELLVANGFVEQTKRGYHVYFSQPRESPLIQVIGIVNNVDIKASGNNYVVTHGPLPELDDLPEPSDELLDFITNTIPEKTTRKLTIKEIENIESDTFISQPLFDVIENGWGEPGTHDDTITNFIWMMFMLGASTSAIKYLTLLADSATKTSTYTQDELFEKIRKAHMKWSCKQ</sequence>
<reference evidence="2 3" key="1">
    <citation type="submission" date="2019-04" db="EMBL/GenBank/DDBJ databases">
        <title>In vitro growth and metabolic characteristics of meat-borne Lactobacillus algidus strains.</title>
        <authorList>
            <person name="Sade E."/>
            <person name="Per J."/>
            <person name="Tytti H."/>
            <person name="Johanna B.K."/>
        </authorList>
    </citation>
    <scope>NUCLEOTIDE SEQUENCE [LARGE SCALE GENOMIC DNA]</scope>
    <source>
        <strain evidence="2 3">LTS37-1</strain>
    </source>
</reference>
<proteinExistence type="predicted"/>
<dbReference type="InterPro" id="IPR015330">
    <property type="entry name" value="DNA_primase/pol_bifunc_N"/>
</dbReference>
<protein>
    <recommendedName>
        <fullName evidence="1">DNA primase/polymerase bifunctional N-terminal domain-containing protein</fullName>
    </recommendedName>
</protein>
<dbReference type="EMBL" id="SRRQ01000021">
    <property type="protein sequence ID" value="TWW10171.1"/>
    <property type="molecule type" value="Genomic_DNA"/>
</dbReference>
<dbReference type="SMART" id="SM00943">
    <property type="entry name" value="Prim-Pol"/>
    <property type="match status" value="1"/>
</dbReference>
<organism evidence="2 3">
    <name type="scientific">Dellaglioa algida</name>
    <dbReference type="NCBI Taxonomy" id="105612"/>
    <lineage>
        <taxon>Bacteria</taxon>
        <taxon>Bacillati</taxon>
        <taxon>Bacillota</taxon>
        <taxon>Bacilli</taxon>
        <taxon>Lactobacillales</taxon>
        <taxon>Lactobacillaceae</taxon>
        <taxon>Dellaglioa</taxon>
    </lineage>
</organism>
<comment type="caution">
    <text evidence="2">The sequence shown here is derived from an EMBL/GenBank/DDBJ whole genome shotgun (WGS) entry which is preliminary data.</text>
</comment>
<dbReference type="Proteomes" id="UP000321659">
    <property type="component" value="Unassembled WGS sequence"/>
</dbReference>
<dbReference type="Pfam" id="PF09250">
    <property type="entry name" value="Prim-Pol"/>
    <property type="match status" value="1"/>
</dbReference>
<evidence type="ECO:0000313" key="3">
    <source>
        <dbReference type="Proteomes" id="UP000321659"/>
    </source>
</evidence>
<dbReference type="RefSeq" id="WP_146303384.1">
    <property type="nucleotide sequence ID" value="NZ_JANXKZ010000002.1"/>
</dbReference>